<dbReference type="EMBL" id="MBFR01000036">
    <property type="protein sequence ID" value="PVU96314.1"/>
    <property type="molecule type" value="Genomic_DNA"/>
</dbReference>
<evidence type="ECO:0000256" key="9">
    <source>
        <dbReference type="ARBA" id="ARBA00022729"/>
    </source>
</evidence>
<protein>
    <recommendedName>
        <fullName evidence="5">glucan endo-1,3-beta-D-glucosidase</fullName>
        <ecNumber evidence="5">3.2.1.39</ecNumber>
    </recommendedName>
    <alternativeName>
        <fullName evidence="18">Endo-1,3-beta-glucanase btgC</fullName>
    </alternativeName>
    <alternativeName>
        <fullName evidence="17">Laminarinase btgC</fullName>
    </alternativeName>
</protein>
<evidence type="ECO:0000256" key="18">
    <source>
        <dbReference type="ARBA" id="ARBA00043078"/>
    </source>
</evidence>
<gene>
    <name evidence="21" type="ORF">BB561_001253</name>
</gene>
<sequence length="390" mass="44958">MINLTRNIFTILAILLGAISCVELVQLREFGTLKADNQSKNAGDIKHITYMDGSKQKIASVKRYENENFQEDRDRFNSRYKHRHNKFGRNRDRLRFLNRFKHIGRPSFNAGDRLSRKIWGVAYSPYRADGSCADYNTISKEVIAFSQFSKNIRLYSTDCNQLEYILRAIRENQLPTGVYAGIWVSEGEQRAAKETSDFLKVFISNSDIVKGLSIGNEELFKNSMSEDKLIETIQQIKLKIRSANVPYIPIYTTEVDSLFSRKLADSCDLVQTNVHSAFDDTFISIENSVDSVFNRILALKRRVGEDKMVRVGEAGYPSGGVYKSQPYSIKNQETYANNFICKARRLGLEYFYFEAKDSMWKKKSRELEKNFGLYRGDFTRKFSINEAGLC</sequence>
<evidence type="ECO:0000256" key="12">
    <source>
        <dbReference type="ARBA" id="ARBA00023180"/>
    </source>
</evidence>
<dbReference type="AlphaFoldDB" id="A0A2T9YVK5"/>
<dbReference type="GO" id="GO:0005576">
    <property type="term" value="C:extracellular region"/>
    <property type="evidence" value="ECO:0007669"/>
    <property type="project" value="TreeGrafter"/>
</dbReference>
<comment type="subcellular location">
    <subcellularLocation>
        <location evidence="3">Cell membrane</location>
        <topology evidence="3">Single-pass type II membrane protein</topology>
    </subcellularLocation>
    <subcellularLocation>
        <location evidence="2">Secreted</location>
        <location evidence="2">Cell wall</location>
    </subcellularLocation>
</comment>
<comment type="similarity">
    <text evidence="4 19">Belongs to the glycosyl hydrolase 17 family.</text>
</comment>
<dbReference type="InterPro" id="IPR000490">
    <property type="entry name" value="Glyco_hydro_17"/>
</dbReference>
<keyword evidence="11" id="KW-0472">Membrane</keyword>
<evidence type="ECO:0000256" key="4">
    <source>
        <dbReference type="ARBA" id="ARBA00008773"/>
    </source>
</evidence>
<dbReference type="STRING" id="133385.A0A2T9YVK5"/>
<accession>A0A2T9YVK5</accession>
<dbReference type="Gene3D" id="3.20.20.80">
    <property type="entry name" value="Glycosidases"/>
    <property type="match status" value="1"/>
</dbReference>
<keyword evidence="10" id="KW-0378">Hydrolase</keyword>
<keyword evidence="14" id="KW-0961">Cell wall biogenesis/degradation</keyword>
<organism evidence="21 22">
    <name type="scientific">Smittium simulii</name>
    <dbReference type="NCBI Taxonomy" id="133385"/>
    <lineage>
        <taxon>Eukaryota</taxon>
        <taxon>Fungi</taxon>
        <taxon>Fungi incertae sedis</taxon>
        <taxon>Zoopagomycota</taxon>
        <taxon>Kickxellomycotina</taxon>
        <taxon>Harpellomycetes</taxon>
        <taxon>Harpellales</taxon>
        <taxon>Legeriomycetaceae</taxon>
        <taxon>Smittium</taxon>
    </lineage>
</organism>
<comment type="function">
    <text evidence="16">Glucanases play a role in cell expansion during growth, in cell-cell fusion during mating, and in spore release during sporulation. This enzyme may be involved in beta-glucan degradation. Active on laminarin and lichenan.</text>
</comment>
<evidence type="ECO:0000256" key="6">
    <source>
        <dbReference type="ARBA" id="ARBA00022475"/>
    </source>
</evidence>
<evidence type="ECO:0000256" key="20">
    <source>
        <dbReference type="SAM" id="SignalP"/>
    </source>
</evidence>
<keyword evidence="6" id="KW-1003">Cell membrane</keyword>
<evidence type="ECO:0000313" key="22">
    <source>
        <dbReference type="Proteomes" id="UP000245383"/>
    </source>
</evidence>
<dbReference type="SUPFAM" id="SSF51445">
    <property type="entry name" value="(Trans)glycosidases"/>
    <property type="match status" value="1"/>
</dbReference>
<evidence type="ECO:0000256" key="8">
    <source>
        <dbReference type="ARBA" id="ARBA00022525"/>
    </source>
</evidence>
<dbReference type="GO" id="GO:0042973">
    <property type="term" value="F:glucan endo-1,3-beta-D-glucosidase activity"/>
    <property type="evidence" value="ECO:0007669"/>
    <property type="project" value="UniProtKB-EC"/>
</dbReference>
<keyword evidence="22" id="KW-1185">Reference proteome</keyword>
<name>A0A2T9YVK5_9FUNG</name>
<reference evidence="21 22" key="1">
    <citation type="journal article" date="2018" name="MBio">
        <title>Comparative Genomics Reveals the Core Gene Toolbox for the Fungus-Insect Symbiosis.</title>
        <authorList>
            <person name="Wang Y."/>
            <person name="Stata M."/>
            <person name="Wang W."/>
            <person name="Stajich J.E."/>
            <person name="White M.M."/>
            <person name="Moncalvo J.M."/>
        </authorList>
    </citation>
    <scope>NUCLEOTIDE SEQUENCE [LARGE SCALE GENOMIC DNA]</scope>
    <source>
        <strain evidence="21 22">SWE-8-4</strain>
    </source>
</reference>
<dbReference type="InterPro" id="IPR017853">
    <property type="entry name" value="GH"/>
</dbReference>
<dbReference type="Proteomes" id="UP000245383">
    <property type="component" value="Unassembled WGS sequence"/>
</dbReference>
<evidence type="ECO:0000313" key="21">
    <source>
        <dbReference type="EMBL" id="PVU96314.1"/>
    </source>
</evidence>
<evidence type="ECO:0000256" key="17">
    <source>
        <dbReference type="ARBA" id="ARBA00042373"/>
    </source>
</evidence>
<evidence type="ECO:0000256" key="15">
    <source>
        <dbReference type="ARBA" id="ARBA00023326"/>
    </source>
</evidence>
<dbReference type="GO" id="GO:0009277">
    <property type="term" value="C:fungal-type cell wall"/>
    <property type="evidence" value="ECO:0007669"/>
    <property type="project" value="TreeGrafter"/>
</dbReference>
<feature type="signal peptide" evidence="20">
    <location>
        <begin position="1"/>
        <end position="24"/>
    </location>
</feature>
<proteinExistence type="inferred from homology"/>
<evidence type="ECO:0000256" key="14">
    <source>
        <dbReference type="ARBA" id="ARBA00023316"/>
    </source>
</evidence>
<evidence type="ECO:0000256" key="11">
    <source>
        <dbReference type="ARBA" id="ARBA00023136"/>
    </source>
</evidence>
<dbReference type="InterPro" id="IPR050732">
    <property type="entry name" value="Beta-glucan_modifiers"/>
</dbReference>
<dbReference type="GO" id="GO:0000272">
    <property type="term" value="P:polysaccharide catabolic process"/>
    <property type="evidence" value="ECO:0007669"/>
    <property type="project" value="UniProtKB-KW"/>
</dbReference>
<comment type="catalytic activity">
    <reaction evidence="1">
        <text>Hydrolysis of (1-&gt;3)-beta-D-glucosidic linkages in (1-&gt;3)-beta-D-glucans.</text>
        <dbReference type="EC" id="3.2.1.39"/>
    </reaction>
</comment>
<comment type="caution">
    <text evidence="21">The sequence shown here is derived from an EMBL/GenBank/DDBJ whole genome shotgun (WGS) entry which is preliminary data.</text>
</comment>
<evidence type="ECO:0000256" key="2">
    <source>
        <dbReference type="ARBA" id="ARBA00004191"/>
    </source>
</evidence>
<keyword evidence="9 20" id="KW-0732">Signal</keyword>
<dbReference type="PANTHER" id="PTHR16631:SF17">
    <property type="entry name" value="GLUCAN ENDO-1,3-BETA-GLUCOSIDASE BTGC"/>
    <property type="match status" value="1"/>
</dbReference>
<dbReference type="GO" id="GO:0071555">
    <property type="term" value="P:cell wall organization"/>
    <property type="evidence" value="ECO:0007669"/>
    <property type="project" value="UniProtKB-KW"/>
</dbReference>
<keyword evidence="8" id="KW-0964">Secreted</keyword>
<evidence type="ECO:0000256" key="7">
    <source>
        <dbReference type="ARBA" id="ARBA00022512"/>
    </source>
</evidence>
<dbReference type="OrthoDB" id="77201at2759"/>
<evidence type="ECO:0000256" key="3">
    <source>
        <dbReference type="ARBA" id="ARBA00004401"/>
    </source>
</evidence>
<dbReference type="EC" id="3.2.1.39" evidence="5"/>
<dbReference type="GO" id="GO:0005886">
    <property type="term" value="C:plasma membrane"/>
    <property type="evidence" value="ECO:0007669"/>
    <property type="project" value="UniProtKB-SubCell"/>
</dbReference>
<keyword evidence="12" id="KW-0325">Glycoprotein</keyword>
<keyword evidence="7" id="KW-0134">Cell wall</keyword>
<evidence type="ECO:0000256" key="16">
    <source>
        <dbReference type="ARBA" id="ARBA00037649"/>
    </source>
</evidence>
<dbReference type="PROSITE" id="PS51257">
    <property type="entry name" value="PROKAR_LIPOPROTEIN"/>
    <property type="match status" value="1"/>
</dbReference>
<dbReference type="Pfam" id="PF00332">
    <property type="entry name" value="Glyco_hydro_17"/>
    <property type="match status" value="1"/>
</dbReference>
<evidence type="ECO:0000256" key="10">
    <source>
        <dbReference type="ARBA" id="ARBA00022801"/>
    </source>
</evidence>
<keyword evidence="15" id="KW-0624">Polysaccharide degradation</keyword>
<evidence type="ECO:0000256" key="19">
    <source>
        <dbReference type="RuleBase" id="RU004335"/>
    </source>
</evidence>
<feature type="chain" id="PRO_5015414665" description="glucan endo-1,3-beta-D-glucosidase" evidence="20">
    <location>
        <begin position="25"/>
        <end position="390"/>
    </location>
</feature>
<evidence type="ECO:0000256" key="1">
    <source>
        <dbReference type="ARBA" id="ARBA00000382"/>
    </source>
</evidence>
<evidence type="ECO:0000256" key="5">
    <source>
        <dbReference type="ARBA" id="ARBA00012780"/>
    </source>
</evidence>
<dbReference type="PANTHER" id="PTHR16631">
    <property type="entry name" value="GLUCAN 1,3-BETA-GLUCOSIDASE"/>
    <property type="match status" value="1"/>
</dbReference>
<dbReference type="GO" id="GO:0009986">
    <property type="term" value="C:cell surface"/>
    <property type="evidence" value="ECO:0007669"/>
    <property type="project" value="TreeGrafter"/>
</dbReference>
<evidence type="ECO:0000256" key="13">
    <source>
        <dbReference type="ARBA" id="ARBA00023277"/>
    </source>
</evidence>
<keyword evidence="13" id="KW-0119">Carbohydrate metabolism</keyword>